<dbReference type="Proteomes" id="UP001467690">
    <property type="component" value="Unassembled WGS sequence"/>
</dbReference>
<dbReference type="Pfam" id="PF00171">
    <property type="entry name" value="Aldedh"/>
    <property type="match status" value="1"/>
</dbReference>
<evidence type="ECO:0000313" key="10">
    <source>
        <dbReference type="Proteomes" id="UP001467690"/>
    </source>
</evidence>
<evidence type="ECO:0000256" key="3">
    <source>
        <dbReference type="ARBA" id="ARBA00023027"/>
    </source>
</evidence>
<dbReference type="EC" id="1.5.5.2" evidence="5"/>
<dbReference type="InterPro" id="IPR025703">
    <property type="entry name" value="Bifunct_PutA"/>
</dbReference>
<dbReference type="InterPro" id="IPR016161">
    <property type="entry name" value="Ald_DH/histidinol_DH"/>
</dbReference>
<dbReference type="InterPro" id="IPR050485">
    <property type="entry name" value="Proline_metab_enzyme"/>
</dbReference>
<dbReference type="SUPFAM" id="SSF51730">
    <property type="entry name" value="FAD-linked oxidoreductase"/>
    <property type="match status" value="1"/>
</dbReference>
<comment type="pathway">
    <text evidence="5">Amino-acid degradation; L-proline degradation into L-glutamate; L-glutamate from L-proline: step 1/2.</text>
</comment>
<organism evidence="9 10">
    <name type="scientific">Catenovulum sediminis</name>
    <dbReference type="NCBI Taxonomy" id="1740262"/>
    <lineage>
        <taxon>Bacteria</taxon>
        <taxon>Pseudomonadati</taxon>
        <taxon>Pseudomonadota</taxon>
        <taxon>Gammaproteobacteria</taxon>
        <taxon>Alteromonadales</taxon>
        <taxon>Alteromonadaceae</taxon>
        <taxon>Catenovulum</taxon>
    </lineage>
</organism>
<dbReference type="GO" id="GO:0003842">
    <property type="term" value="F:L-glutamate gamma-semialdehyde dehydrogenase activity"/>
    <property type="evidence" value="ECO:0007669"/>
    <property type="project" value="UniProtKB-EC"/>
</dbReference>
<dbReference type="PANTHER" id="PTHR42862:SF1">
    <property type="entry name" value="DELTA-1-PYRROLINE-5-CARBOXYLATE DEHYDROGENASE 2, ISOFORM A-RELATED"/>
    <property type="match status" value="1"/>
</dbReference>
<dbReference type="SUPFAM" id="SSF81935">
    <property type="entry name" value="N-terminal domain of bifunctional PutA protein"/>
    <property type="match status" value="1"/>
</dbReference>
<keyword evidence="5" id="KW-0678">Repressor</keyword>
<evidence type="ECO:0000256" key="2">
    <source>
        <dbReference type="ARBA" id="ARBA00023002"/>
    </source>
</evidence>
<dbReference type="InterPro" id="IPR016163">
    <property type="entry name" value="Ald_DH_C"/>
</dbReference>
<dbReference type="Gene3D" id="3.40.605.10">
    <property type="entry name" value="Aldehyde Dehydrogenase, Chain A, domain 1"/>
    <property type="match status" value="1"/>
</dbReference>
<evidence type="ECO:0000313" key="9">
    <source>
        <dbReference type="EMBL" id="MER2490850.1"/>
    </source>
</evidence>
<dbReference type="InterPro" id="IPR016160">
    <property type="entry name" value="Ald_DH_CS_CYS"/>
</dbReference>
<proteinExistence type="inferred from homology"/>
<protein>
    <recommendedName>
        <fullName evidence="5">Bifunctional protein PutA</fullName>
    </recommendedName>
    <domain>
        <recommendedName>
            <fullName evidence="5">Proline dehydrogenase</fullName>
            <ecNumber evidence="5">1.5.5.2</ecNumber>
        </recommendedName>
        <alternativeName>
            <fullName evidence="5">Proline oxidase</fullName>
        </alternativeName>
    </domain>
    <domain>
        <recommendedName>
            <fullName evidence="5">Delta-1-pyrroline-5-carboxylate dehydrogenase</fullName>
            <shortName evidence="5">P5C dehydrogenase</shortName>
            <ecNumber evidence="5">1.2.1.88</ecNumber>
        </recommendedName>
        <alternativeName>
            <fullName evidence="5">L-glutamate gamma-semialdehyde dehydrogenase</fullName>
        </alternativeName>
    </domain>
</protein>
<evidence type="ECO:0000259" key="6">
    <source>
        <dbReference type="Pfam" id="PF00171"/>
    </source>
</evidence>
<dbReference type="EMBL" id="JBELOE010000075">
    <property type="protein sequence ID" value="MER2490850.1"/>
    <property type="molecule type" value="Genomic_DNA"/>
</dbReference>
<evidence type="ECO:0000259" key="8">
    <source>
        <dbReference type="Pfam" id="PF14850"/>
    </source>
</evidence>
<accession>A0ABV1RDL5</accession>
<comment type="catalytic activity">
    <reaction evidence="4 5">
        <text>L-glutamate 5-semialdehyde + NAD(+) + H2O = L-glutamate + NADH + 2 H(+)</text>
        <dbReference type="Rhea" id="RHEA:30235"/>
        <dbReference type="ChEBI" id="CHEBI:15377"/>
        <dbReference type="ChEBI" id="CHEBI:15378"/>
        <dbReference type="ChEBI" id="CHEBI:29985"/>
        <dbReference type="ChEBI" id="CHEBI:57540"/>
        <dbReference type="ChEBI" id="CHEBI:57945"/>
        <dbReference type="ChEBI" id="CHEBI:58066"/>
        <dbReference type="EC" id="1.2.1.88"/>
    </reaction>
</comment>
<dbReference type="Pfam" id="PF01619">
    <property type="entry name" value="Pro_dh"/>
    <property type="match status" value="1"/>
</dbReference>
<keyword evidence="5" id="KW-0285">Flavoprotein</keyword>
<keyword evidence="5" id="KW-0238">DNA-binding</keyword>
<keyword evidence="5" id="KW-0274">FAD</keyword>
<evidence type="ECO:0000256" key="4">
    <source>
        <dbReference type="ARBA" id="ARBA00048142"/>
    </source>
</evidence>
<dbReference type="PANTHER" id="PTHR42862">
    <property type="entry name" value="DELTA-1-PYRROLINE-5-CARBOXYLATE DEHYDROGENASE 1, ISOFORM A-RELATED"/>
    <property type="match status" value="1"/>
</dbReference>
<dbReference type="NCBIfam" id="NF008869">
    <property type="entry name" value="PRK11904.1"/>
    <property type="match status" value="1"/>
</dbReference>
<keyword evidence="10" id="KW-1185">Reference proteome</keyword>
<dbReference type="InterPro" id="IPR024089">
    <property type="entry name" value="PRODH_PutA_dom_I/II"/>
</dbReference>
<dbReference type="InterPro" id="IPR016162">
    <property type="entry name" value="Ald_DH_N"/>
</dbReference>
<feature type="domain" description="Proline dehydrogenase PutA" evidence="8">
    <location>
        <begin position="80"/>
        <end position="179"/>
    </location>
</feature>
<gene>
    <name evidence="9" type="primary">putA</name>
    <name evidence="9" type="ORF">ABS311_03010</name>
</gene>
<keyword evidence="5" id="KW-0805">Transcription regulation</keyword>
<evidence type="ECO:0000259" key="7">
    <source>
        <dbReference type="Pfam" id="PF01619"/>
    </source>
</evidence>
<dbReference type="InterPro" id="IPR002872">
    <property type="entry name" value="Proline_DH_dom"/>
</dbReference>
<name>A0ABV1RDL5_9ALTE</name>
<dbReference type="Pfam" id="PF14850">
    <property type="entry name" value="Pro_dh-DNA_bdg"/>
    <property type="match status" value="1"/>
</dbReference>
<comment type="catalytic activity">
    <reaction evidence="5">
        <text>L-proline + a quinone = (S)-1-pyrroline-5-carboxylate + a quinol + H(+)</text>
        <dbReference type="Rhea" id="RHEA:23784"/>
        <dbReference type="ChEBI" id="CHEBI:15378"/>
        <dbReference type="ChEBI" id="CHEBI:17388"/>
        <dbReference type="ChEBI" id="CHEBI:24646"/>
        <dbReference type="ChEBI" id="CHEBI:60039"/>
        <dbReference type="ChEBI" id="CHEBI:132124"/>
        <dbReference type="EC" id="1.5.5.2"/>
    </reaction>
</comment>
<dbReference type="Gene3D" id="3.40.309.10">
    <property type="entry name" value="Aldehyde Dehydrogenase, Chain A, domain 2"/>
    <property type="match status" value="1"/>
</dbReference>
<comment type="function">
    <text evidence="5">Oxidizes proline to glutamate for use as a carbon and nitrogen source.</text>
</comment>
<dbReference type="GO" id="GO:0004657">
    <property type="term" value="F:proline dehydrogenase activity"/>
    <property type="evidence" value="ECO:0007669"/>
    <property type="project" value="UniProtKB-EC"/>
</dbReference>
<comment type="caution">
    <text evidence="9">The sequence shown here is derived from an EMBL/GenBank/DDBJ whole genome shotgun (WGS) entry which is preliminary data.</text>
</comment>
<dbReference type="SUPFAM" id="SSF53720">
    <property type="entry name" value="ALDH-like"/>
    <property type="match status" value="1"/>
</dbReference>
<dbReference type="PROSITE" id="PS00070">
    <property type="entry name" value="ALDEHYDE_DEHYDR_CYS"/>
    <property type="match status" value="1"/>
</dbReference>
<feature type="domain" description="Proline dehydrogenase" evidence="7">
    <location>
        <begin position="187"/>
        <end position="488"/>
    </location>
</feature>
<keyword evidence="2 5" id="KW-0560">Oxidoreductase</keyword>
<sequence>MQLSSAIFSKKIHLTQAEQQLSALHQMMVEYHLIDDQLLSHQLSAIQIKIPPTLQKQVAKQTIELIQKSREHIQQTPWALETFFAHLKLNSAEGKALMSLAEALLRVEDKPSAIALIKDKMARWQPQKSNQNTFEKLSEQLLTISKKLISDQNPTIKRMSSPLIYAAIKKSMHLLAQHFIYAQNMQEAVAKADKKNQLCSFDCLGEAALNSMEAEQYFNAYQQAIMTLAERRKSEKDIPSQTTRHHSISIKLSALHAKFDVLHFEKIKNKLINDVLQLAMLAKKHDIALTIDAEESDRLMITLAVFEAVRRNAHLQGWQQFGLAVQAYSKRALIELLWLNCLAVELDCTIPIRLVKGAYWDSEIKRAQQLGLRNYPVFRCKQDTDAHFLICAHYLLSCGNQKLVPQFASHNINSICQLEALSKQCKPQNKTIEWQHLHGMGTGFYAAFSQLTHWPIRVYAPVGEHKTVLPYLIRRLLENGANQSFVHKLSDQTQAADNLIEPHEFNGVNTTLDHNLDKRLCLPKDIYQTRKNAPGFDWAEQQQLAHFNNLLLSWPDDAFFDPLRTERSPAQSSHADIQKQLQVIAAPYLSKTKDVKQLYSNAIDAQLTWRETSLETRSNCLLRLAEKLIEKQDALLFLLVYEAGKTRSDALNEWREAIDFCFYYAELAKHELHAQKLPSTVGEENYLHYQAKGTFVCISPWNFPLAIFLGQSIAALVSGNTVIAKPAQSCPVIAIYSMALIKQSGINEGVFQLCLAKGSTIGNLLLSHSEYTHLNLNGVCFTGSNKTAKDIEKLLIEHPNKIPLIAETGGLNAMLVDATAQHEQAILDVLQSAFYSAGQRCSAARILLLHHSIYENFVARLQQCMAELIISEPNLAECDIGPVIHAAAKHKINQYIKLQQEQNRVIYQTPLPKHLTTQNYVAPCLIKIDSINEMREEIFGPVLHLVCYDKAENAVEQLNALGYGLTLCIHSRNTTNWHKLATQAKVGNIYINRNQVGAIVGSHPFGGMNLSGTGPKAGGPNYLKAFVNEKTISENSAAIGGTMELLGTRN</sequence>
<feature type="domain" description="Aldehyde dehydrogenase" evidence="6">
    <location>
        <begin position="582"/>
        <end position="1032"/>
    </location>
</feature>
<dbReference type="RefSeq" id="WP_143870234.1">
    <property type="nucleotide sequence ID" value="NZ_CP041660.1"/>
</dbReference>
<comment type="pathway">
    <text evidence="1 5">Amino-acid degradation; L-proline degradation into L-glutamate; L-glutamate from L-proline: step 2/2.</text>
</comment>
<reference evidence="9 10" key="1">
    <citation type="submission" date="2024-06" db="EMBL/GenBank/DDBJ databases">
        <authorList>
            <person name="Chen R.Y."/>
        </authorList>
    </citation>
    <scope>NUCLEOTIDE SEQUENCE [LARGE SCALE GENOMIC DNA]</scope>
    <source>
        <strain evidence="9 10">D2</strain>
    </source>
</reference>
<evidence type="ECO:0000256" key="5">
    <source>
        <dbReference type="PIRNR" id="PIRNR000197"/>
    </source>
</evidence>
<dbReference type="Gene3D" id="3.20.20.220">
    <property type="match status" value="1"/>
</dbReference>
<comment type="cofactor">
    <cofactor evidence="5">
        <name>FAD</name>
        <dbReference type="ChEBI" id="CHEBI:57692"/>
    </cofactor>
</comment>
<dbReference type="InterPro" id="IPR029041">
    <property type="entry name" value="FAD-linked_oxidoreductase-like"/>
</dbReference>
<dbReference type="EC" id="1.2.1.88" evidence="5"/>
<keyword evidence="3 5" id="KW-0520">NAD</keyword>
<dbReference type="Gene3D" id="1.20.5.460">
    <property type="entry name" value="Single helix bin"/>
    <property type="match status" value="1"/>
</dbReference>
<dbReference type="PIRSF" id="PIRSF000197">
    <property type="entry name" value="Bifunct_PutA"/>
    <property type="match status" value="1"/>
</dbReference>
<comment type="similarity">
    <text evidence="5">In the N-terminal section; belongs to the proline dehydrogenase family.</text>
</comment>
<keyword evidence="5" id="KW-0804">Transcription</keyword>
<keyword evidence="5" id="KW-0642">Proline metabolism</keyword>
<comment type="similarity">
    <text evidence="5">In the C-terminal section; belongs to the aldehyde dehydrogenase family.</text>
</comment>
<dbReference type="InterPro" id="IPR024082">
    <property type="entry name" value="PRODH_PutA_dom_II"/>
</dbReference>
<dbReference type="InterPro" id="IPR015590">
    <property type="entry name" value="Aldehyde_DH_dom"/>
</dbReference>
<evidence type="ECO:0000256" key="1">
    <source>
        <dbReference type="ARBA" id="ARBA00004786"/>
    </source>
</evidence>